<sequence>MLFMPTNITPDSSWGVGNGTVDATSPLTVSWQVNGNSAMTAYQIVIYKNDAASTQLYSTGKITEGNLPFYGTNYAGETEFFSHTIPAENLSASGIVNGGEYKLIITQWWSGSQSVTQASASAFITRATPTLSVNAITSPIATRSYTFTGSYAQAQGDAMNWVRWQIAYNNDTTHPFYDTGEIYGTAEIKVVYDGFFTGNTYAVRLTAQTVNGVDADTGWVAFDVAYATSEMTGLVYAKKACKKSAVHVSWPNLFVVQGEANGPYTIDNGVLMLPNGSSVTWDKQNEDPISYTPPWSILWRGKLLSGDATLFDLTLAGGKITLKYVAATRTLTLYNGESAMKSISGVDGATVLNIVLTANKFYVRREWYTGGLHPSATLYPANNLYPSDDDTLTVNTENYDVTYTQTAIQAVKIDGTLQCDFMQILKGEASTATITSFIDNNAYTPENDAQTYFLADFTDGLDAGNLSIGGDNVVGFAVYRMTGGSTTLQHVADVPISADGLLDYAACSQTMYQYYIFPIGETTYVTNPLISNAVTPCLWDWAILECEKVTGVNYHTVVSEFLFGKNLSSGDISNNNTPNVMENFTAYPTVQLSPSLFQSGTLSSLIGIIDYENGNGYYDTIAMRNAIWALSTTRNDLFLKSRKGDLLKIRIDGEITMQTMDNTRQQSQTASVPWVEVGTTDGVSIVVIE</sequence>
<evidence type="ECO:0000313" key="1">
    <source>
        <dbReference type="EMBL" id="DAD87646.1"/>
    </source>
</evidence>
<organism evidence="1">
    <name type="scientific">Siphoviridae sp. ctoMB99</name>
    <dbReference type="NCBI Taxonomy" id="2826459"/>
    <lineage>
        <taxon>Viruses</taxon>
        <taxon>Duplodnaviria</taxon>
        <taxon>Heunggongvirae</taxon>
        <taxon>Uroviricota</taxon>
        <taxon>Caudoviricetes</taxon>
    </lineage>
</organism>
<protein>
    <submittedName>
        <fullName evidence="1">Uncharacterized protein</fullName>
    </submittedName>
</protein>
<proteinExistence type="predicted"/>
<reference evidence="1" key="1">
    <citation type="journal article" date="2021" name="Proc. Natl. Acad. Sci. U.S.A.">
        <title>A Catalog of Tens of Thousands of Viruses from Human Metagenomes Reveals Hidden Associations with Chronic Diseases.</title>
        <authorList>
            <person name="Tisza M.J."/>
            <person name="Buck C.B."/>
        </authorList>
    </citation>
    <scope>NUCLEOTIDE SEQUENCE</scope>
    <source>
        <strain evidence="1">CtoMB99</strain>
    </source>
</reference>
<name>A0A8S5MZ64_9CAUD</name>
<dbReference type="EMBL" id="BK015023">
    <property type="protein sequence ID" value="DAD87646.1"/>
    <property type="molecule type" value="Genomic_DNA"/>
</dbReference>
<accession>A0A8S5MZ64</accession>